<dbReference type="PhylomeDB" id="B3N3N8"/>
<dbReference type="KEGG" id="der:6542167"/>
<dbReference type="AlphaFoldDB" id="B3N3N8"/>
<dbReference type="InterPro" id="IPR036056">
    <property type="entry name" value="Fibrinogen-like_C"/>
</dbReference>
<organism evidence="3 4">
    <name type="scientific">Drosophila erecta</name>
    <name type="common">Fruit fly</name>
    <dbReference type="NCBI Taxonomy" id="7220"/>
    <lineage>
        <taxon>Eukaryota</taxon>
        <taxon>Metazoa</taxon>
        <taxon>Ecdysozoa</taxon>
        <taxon>Arthropoda</taxon>
        <taxon>Hexapoda</taxon>
        <taxon>Insecta</taxon>
        <taxon>Pterygota</taxon>
        <taxon>Neoptera</taxon>
        <taxon>Endopterygota</taxon>
        <taxon>Diptera</taxon>
        <taxon>Brachycera</taxon>
        <taxon>Muscomorpha</taxon>
        <taxon>Ephydroidea</taxon>
        <taxon>Drosophilidae</taxon>
        <taxon>Drosophila</taxon>
        <taxon>Sophophora</taxon>
    </lineage>
</organism>
<evidence type="ECO:0000259" key="2">
    <source>
        <dbReference type="PROSITE" id="PS51406"/>
    </source>
</evidence>
<evidence type="ECO:0000256" key="1">
    <source>
        <dbReference type="SAM" id="SignalP"/>
    </source>
</evidence>
<dbReference type="HOGENOM" id="CLU_038628_1_2_1"/>
<evidence type="ECO:0000313" key="4">
    <source>
        <dbReference type="Proteomes" id="UP000008711"/>
    </source>
</evidence>
<keyword evidence="1" id="KW-0732">Signal</keyword>
<dbReference type="PANTHER" id="PTHR19143">
    <property type="entry name" value="FIBRINOGEN/TENASCIN/ANGIOPOEITIN"/>
    <property type="match status" value="1"/>
</dbReference>
<accession>B3N3N8</accession>
<proteinExistence type="predicted"/>
<feature type="domain" description="Fibrinogen C-terminal" evidence="2">
    <location>
        <begin position="48"/>
        <end position="210"/>
    </location>
</feature>
<dbReference type="SUPFAM" id="SSF56496">
    <property type="entry name" value="Fibrinogen C-terminal domain-like"/>
    <property type="match status" value="1"/>
</dbReference>
<dbReference type="eggNOG" id="KOG2579">
    <property type="taxonomic scope" value="Eukaryota"/>
</dbReference>
<dbReference type="GO" id="GO:0005615">
    <property type="term" value="C:extracellular space"/>
    <property type="evidence" value="ECO:0007669"/>
    <property type="project" value="TreeGrafter"/>
</dbReference>
<dbReference type="InterPro" id="IPR002181">
    <property type="entry name" value="Fibrinogen_a/b/g_C_dom"/>
</dbReference>
<dbReference type="OMA" id="MVIEQIA"/>
<reference evidence="3 4" key="1">
    <citation type="journal article" date="2007" name="Nature">
        <title>Evolution of genes and genomes on the Drosophila phylogeny.</title>
        <authorList>
            <consortium name="Drosophila 12 Genomes Consortium"/>
            <person name="Clark A.G."/>
            <person name="Eisen M.B."/>
            <person name="Smith D.R."/>
            <person name="Bergman C.M."/>
            <person name="Oliver B."/>
            <person name="Markow T.A."/>
            <person name="Kaufman T.C."/>
            <person name="Kellis M."/>
            <person name="Gelbart W."/>
            <person name="Iyer V.N."/>
            <person name="Pollard D.A."/>
            <person name="Sackton T.B."/>
            <person name="Larracuente A.M."/>
            <person name="Singh N.D."/>
            <person name="Abad J.P."/>
            <person name="Abt D.N."/>
            <person name="Adryan B."/>
            <person name="Aguade M."/>
            <person name="Akashi H."/>
            <person name="Anderson W.W."/>
            <person name="Aquadro C.F."/>
            <person name="Ardell D.H."/>
            <person name="Arguello R."/>
            <person name="Artieri C.G."/>
            <person name="Barbash D.A."/>
            <person name="Barker D."/>
            <person name="Barsanti P."/>
            <person name="Batterham P."/>
            <person name="Batzoglou S."/>
            <person name="Begun D."/>
            <person name="Bhutkar A."/>
            <person name="Blanco E."/>
            <person name="Bosak S.A."/>
            <person name="Bradley R.K."/>
            <person name="Brand A.D."/>
            <person name="Brent M.R."/>
            <person name="Brooks A.N."/>
            <person name="Brown R.H."/>
            <person name="Butlin R.K."/>
            <person name="Caggese C."/>
            <person name="Calvi B.R."/>
            <person name="Bernardo de Carvalho A."/>
            <person name="Caspi A."/>
            <person name="Castrezana S."/>
            <person name="Celniker S.E."/>
            <person name="Chang J.L."/>
            <person name="Chapple C."/>
            <person name="Chatterji S."/>
            <person name="Chinwalla A."/>
            <person name="Civetta A."/>
            <person name="Clifton S.W."/>
            <person name="Comeron J.M."/>
            <person name="Costello J.C."/>
            <person name="Coyne J.A."/>
            <person name="Daub J."/>
            <person name="David R.G."/>
            <person name="Delcher A.L."/>
            <person name="Delehaunty K."/>
            <person name="Do C.B."/>
            <person name="Ebling H."/>
            <person name="Edwards K."/>
            <person name="Eickbush T."/>
            <person name="Evans J.D."/>
            <person name="Filipski A."/>
            <person name="Findeiss S."/>
            <person name="Freyhult E."/>
            <person name="Fulton L."/>
            <person name="Fulton R."/>
            <person name="Garcia A.C."/>
            <person name="Gardiner A."/>
            <person name="Garfield D.A."/>
            <person name="Garvin B.E."/>
            <person name="Gibson G."/>
            <person name="Gilbert D."/>
            <person name="Gnerre S."/>
            <person name="Godfrey J."/>
            <person name="Good R."/>
            <person name="Gotea V."/>
            <person name="Gravely B."/>
            <person name="Greenberg A.J."/>
            <person name="Griffiths-Jones S."/>
            <person name="Gross S."/>
            <person name="Guigo R."/>
            <person name="Gustafson E.A."/>
            <person name="Haerty W."/>
            <person name="Hahn M.W."/>
            <person name="Halligan D.L."/>
            <person name="Halpern A.L."/>
            <person name="Halter G.M."/>
            <person name="Han M.V."/>
            <person name="Heger A."/>
            <person name="Hillier L."/>
            <person name="Hinrichs A.S."/>
            <person name="Holmes I."/>
            <person name="Hoskins R.A."/>
            <person name="Hubisz M.J."/>
            <person name="Hultmark D."/>
            <person name="Huntley M.A."/>
            <person name="Jaffe D.B."/>
            <person name="Jagadeeshan S."/>
            <person name="Jeck W.R."/>
            <person name="Johnson J."/>
            <person name="Jones C.D."/>
            <person name="Jordan W.C."/>
            <person name="Karpen G.H."/>
            <person name="Kataoka E."/>
            <person name="Keightley P.D."/>
            <person name="Kheradpour P."/>
            <person name="Kirkness E.F."/>
            <person name="Koerich L.B."/>
            <person name="Kristiansen K."/>
            <person name="Kudrna D."/>
            <person name="Kulathinal R.J."/>
            <person name="Kumar S."/>
            <person name="Kwok R."/>
            <person name="Lander E."/>
            <person name="Langley C.H."/>
            <person name="Lapoint R."/>
            <person name="Lazzaro B.P."/>
            <person name="Lee S.J."/>
            <person name="Levesque L."/>
            <person name="Li R."/>
            <person name="Lin C.F."/>
            <person name="Lin M.F."/>
            <person name="Lindblad-Toh K."/>
            <person name="Llopart A."/>
            <person name="Long M."/>
            <person name="Low L."/>
            <person name="Lozovsky E."/>
            <person name="Lu J."/>
            <person name="Luo M."/>
            <person name="Machado C.A."/>
            <person name="Makalowski W."/>
            <person name="Marzo M."/>
            <person name="Matsuda M."/>
            <person name="Matzkin L."/>
            <person name="McAllister B."/>
            <person name="McBride C.S."/>
            <person name="McKernan B."/>
            <person name="McKernan K."/>
            <person name="Mendez-Lago M."/>
            <person name="Minx P."/>
            <person name="Mollenhauer M.U."/>
            <person name="Montooth K."/>
            <person name="Mount S.M."/>
            <person name="Mu X."/>
            <person name="Myers E."/>
            <person name="Negre B."/>
            <person name="Newfeld S."/>
            <person name="Nielsen R."/>
            <person name="Noor M.A."/>
            <person name="O'Grady P."/>
            <person name="Pachter L."/>
            <person name="Papaceit M."/>
            <person name="Parisi M.J."/>
            <person name="Parisi M."/>
            <person name="Parts L."/>
            <person name="Pedersen J.S."/>
            <person name="Pesole G."/>
            <person name="Phillippy A.M."/>
            <person name="Ponting C.P."/>
            <person name="Pop M."/>
            <person name="Porcelli D."/>
            <person name="Powell J.R."/>
            <person name="Prohaska S."/>
            <person name="Pruitt K."/>
            <person name="Puig M."/>
            <person name="Quesneville H."/>
            <person name="Ram K.R."/>
            <person name="Rand D."/>
            <person name="Rasmussen M.D."/>
            <person name="Reed L.K."/>
            <person name="Reenan R."/>
            <person name="Reily A."/>
            <person name="Remington K.A."/>
            <person name="Rieger T.T."/>
            <person name="Ritchie M.G."/>
            <person name="Robin C."/>
            <person name="Rogers Y.H."/>
            <person name="Rohde C."/>
            <person name="Rozas J."/>
            <person name="Rubenfield M.J."/>
            <person name="Ruiz A."/>
            <person name="Russo S."/>
            <person name="Salzberg S.L."/>
            <person name="Sanchez-Gracia A."/>
            <person name="Saranga D.J."/>
            <person name="Sato H."/>
            <person name="Schaeffer S.W."/>
            <person name="Schatz M.C."/>
            <person name="Schlenke T."/>
            <person name="Schwartz R."/>
            <person name="Segarra C."/>
            <person name="Singh R.S."/>
            <person name="Sirot L."/>
            <person name="Sirota M."/>
            <person name="Sisneros N.B."/>
            <person name="Smith C.D."/>
            <person name="Smith T.F."/>
            <person name="Spieth J."/>
            <person name="Stage D.E."/>
            <person name="Stark A."/>
            <person name="Stephan W."/>
            <person name="Strausberg R.L."/>
            <person name="Strempel S."/>
            <person name="Sturgill D."/>
            <person name="Sutton G."/>
            <person name="Sutton G.G."/>
            <person name="Tao W."/>
            <person name="Teichmann S."/>
            <person name="Tobari Y.N."/>
            <person name="Tomimura Y."/>
            <person name="Tsolas J.M."/>
            <person name="Valente V.L."/>
            <person name="Venter E."/>
            <person name="Venter J.C."/>
            <person name="Vicario S."/>
            <person name="Vieira F.G."/>
            <person name="Vilella A.J."/>
            <person name="Villasante A."/>
            <person name="Walenz B."/>
            <person name="Wang J."/>
            <person name="Wasserman M."/>
            <person name="Watts T."/>
            <person name="Wilson D."/>
            <person name="Wilson R.K."/>
            <person name="Wing R.A."/>
            <person name="Wolfner M.F."/>
            <person name="Wong A."/>
            <person name="Wong G.K."/>
            <person name="Wu C.I."/>
            <person name="Wu G."/>
            <person name="Yamamoto D."/>
            <person name="Yang H.P."/>
            <person name="Yang S.P."/>
            <person name="Yorke J.A."/>
            <person name="Yoshida K."/>
            <person name="Zdobnov E."/>
            <person name="Zhang P."/>
            <person name="Zhang Y."/>
            <person name="Zimin A.V."/>
            <person name="Baldwin J."/>
            <person name="Abdouelleil A."/>
            <person name="Abdulkadir J."/>
            <person name="Abebe A."/>
            <person name="Abera B."/>
            <person name="Abreu J."/>
            <person name="Acer S.C."/>
            <person name="Aftuck L."/>
            <person name="Alexander A."/>
            <person name="An P."/>
            <person name="Anderson E."/>
            <person name="Anderson S."/>
            <person name="Arachi H."/>
            <person name="Azer M."/>
            <person name="Bachantsang P."/>
            <person name="Barry A."/>
            <person name="Bayul T."/>
            <person name="Berlin A."/>
            <person name="Bessette D."/>
            <person name="Bloom T."/>
            <person name="Blye J."/>
            <person name="Boguslavskiy L."/>
            <person name="Bonnet C."/>
            <person name="Boukhgalter B."/>
            <person name="Bourzgui I."/>
            <person name="Brown A."/>
            <person name="Cahill P."/>
            <person name="Channer S."/>
            <person name="Cheshatsang Y."/>
            <person name="Chuda L."/>
            <person name="Citroen M."/>
            <person name="Collymore A."/>
            <person name="Cooke P."/>
            <person name="Costello M."/>
            <person name="D'Aco K."/>
            <person name="Daza R."/>
            <person name="De Haan G."/>
            <person name="DeGray S."/>
            <person name="DeMaso C."/>
            <person name="Dhargay N."/>
            <person name="Dooley K."/>
            <person name="Dooley E."/>
            <person name="Doricent M."/>
            <person name="Dorje P."/>
            <person name="Dorjee K."/>
            <person name="Dupes A."/>
            <person name="Elong R."/>
            <person name="Falk J."/>
            <person name="Farina A."/>
            <person name="Faro S."/>
            <person name="Ferguson D."/>
            <person name="Fisher S."/>
            <person name="Foley C.D."/>
            <person name="Franke A."/>
            <person name="Friedrich D."/>
            <person name="Gadbois L."/>
            <person name="Gearin G."/>
            <person name="Gearin C.R."/>
            <person name="Giannoukos G."/>
            <person name="Goode T."/>
            <person name="Graham J."/>
            <person name="Grandbois E."/>
            <person name="Grewal S."/>
            <person name="Gyaltsen K."/>
            <person name="Hafez N."/>
            <person name="Hagos B."/>
            <person name="Hall J."/>
            <person name="Henson C."/>
            <person name="Hollinger A."/>
            <person name="Honan T."/>
            <person name="Huard M.D."/>
            <person name="Hughes L."/>
            <person name="Hurhula B."/>
            <person name="Husby M.E."/>
            <person name="Kamat A."/>
            <person name="Kanga B."/>
            <person name="Kashin S."/>
            <person name="Khazanovich D."/>
            <person name="Kisner P."/>
            <person name="Lance K."/>
            <person name="Lara M."/>
            <person name="Lee W."/>
            <person name="Lennon N."/>
            <person name="Letendre F."/>
            <person name="LeVine R."/>
            <person name="Lipovsky A."/>
            <person name="Liu X."/>
            <person name="Liu J."/>
            <person name="Liu S."/>
            <person name="Lokyitsang T."/>
            <person name="Lokyitsang Y."/>
            <person name="Lubonja R."/>
            <person name="Lui A."/>
            <person name="MacDonald P."/>
            <person name="Magnisalis V."/>
            <person name="Maru K."/>
            <person name="Matthews C."/>
            <person name="McCusker W."/>
            <person name="McDonough S."/>
            <person name="Mehta T."/>
            <person name="Meldrim J."/>
            <person name="Meneus L."/>
            <person name="Mihai O."/>
            <person name="Mihalev A."/>
            <person name="Mihova T."/>
            <person name="Mittelman R."/>
            <person name="Mlenga V."/>
            <person name="Montmayeur A."/>
            <person name="Mulrain L."/>
            <person name="Navidi A."/>
            <person name="Naylor J."/>
            <person name="Negash T."/>
            <person name="Nguyen T."/>
            <person name="Nguyen N."/>
            <person name="Nicol R."/>
            <person name="Norbu C."/>
            <person name="Norbu N."/>
            <person name="Novod N."/>
            <person name="O'Neill B."/>
            <person name="Osman S."/>
            <person name="Markiewicz E."/>
            <person name="Oyono O.L."/>
            <person name="Patti C."/>
            <person name="Phunkhang P."/>
            <person name="Pierre F."/>
            <person name="Priest M."/>
            <person name="Raghuraman S."/>
            <person name="Rege F."/>
            <person name="Reyes R."/>
            <person name="Rise C."/>
            <person name="Rogov P."/>
            <person name="Ross K."/>
            <person name="Ryan E."/>
            <person name="Settipalli S."/>
            <person name="Shea T."/>
            <person name="Sherpa N."/>
            <person name="Shi L."/>
            <person name="Shih D."/>
            <person name="Sparrow T."/>
            <person name="Spaulding J."/>
            <person name="Stalker J."/>
            <person name="Stange-Thomann N."/>
            <person name="Stavropoulos S."/>
            <person name="Stone C."/>
            <person name="Strader C."/>
            <person name="Tesfaye S."/>
            <person name="Thomson T."/>
            <person name="Thoulutsang Y."/>
            <person name="Thoulutsang D."/>
            <person name="Topham K."/>
            <person name="Topping I."/>
            <person name="Tsamla T."/>
            <person name="Vassiliev H."/>
            <person name="Vo A."/>
            <person name="Wangchuk T."/>
            <person name="Wangdi T."/>
            <person name="Weiand M."/>
            <person name="Wilkinson J."/>
            <person name="Wilson A."/>
            <person name="Yadav S."/>
            <person name="Young G."/>
            <person name="Yu Q."/>
            <person name="Zembek L."/>
            <person name="Zhong D."/>
            <person name="Zimmer A."/>
            <person name="Zwirko Z."/>
            <person name="Jaffe D.B."/>
            <person name="Alvarez P."/>
            <person name="Brockman W."/>
            <person name="Butler J."/>
            <person name="Chin C."/>
            <person name="Gnerre S."/>
            <person name="Grabherr M."/>
            <person name="Kleber M."/>
            <person name="Mauceli E."/>
            <person name="MacCallum I."/>
        </authorList>
    </citation>
    <scope>NUCLEOTIDE SEQUENCE [LARGE SCALE GENOMIC DNA]</scope>
    <source>
        <strain evidence="3 4">TSC#14021-0224.01</strain>
    </source>
</reference>
<sequence>MLRLAIFCCLLVSSTSAKINETEICDDIAAIKAQVSNVLADLEAKFTFCEIAYPSSCSADSTNSSEILIRVPEYSVKPFEVACDQQNVGGGWTIILRRTDGSEDFYRGWADYKAGFGQLSNEFFLGLDKINALTNAKTQELLVMLQDFSGNEVYETFDNFRIGNEHSNYTLESIGTARGNAGDSLAYHVGKPFGTKDRYYGDPKHNCCDV</sequence>
<name>B3N3N8_DROER</name>
<evidence type="ECO:0000313" key="3">
    <source>
        <dbReference type="EMBL" id="EDV57697.1"/>
    </source>
</evidence>
<feature type="chain" id="PRO_5002791089" description="Fibrinogen C-terminal domain-containing protein" evidence="1">
    <location>
        <begin position="18"/>
        <end position="210"/>
    </location>
</feature>
<keyword evidence="4" id="KW-1185">Reference proteome</keyword>
<dbReference type="SMART" id="SM00186">
    <property type="entry name" value="FBG"/>
    <property type="match status" value="1"/>
</dbReference>
<dbReference type="Proteomes" id="UP000008711">
    <property type="component" value="Unassembled WGS sequence"/>
</dbReference>
<protein>
    <recommendedName>
        <fullName evidence="2">Fibrinogen C-terminal domain-containing protein</fullName>
    </recommendedName>
</protein>
<dbReference type="PROSITE" id="PS51406">
    <property type="entry name" value="FIBRINOGEN_C_2"/>
    <property type="match status" value="1"/>
</dbReference>
<dbReference type="OrthoDB" id="6145874at2759"/>
<reference evidence="3 4" key="2">
    <citation type="journal article" date="2008" name="Bioinformatics">
        <title>Assembly reconciliation.</title>
        <authorList>
            <person name="Zimin A.V."/>
            <person name="Smith D.R."/>
            <person name="Sutton G."/>
            <person name="Yorke J.A."/>
        </authorList>
    </citation>
    <scope>NUCLEOTIDE SEQUENCE [LARGE SCALE GENOMIC DNA]</scope>
    <source>
        <strain evidence="3 4">TSC#14021-0224.01</strain>
    </source>
</reference>
<dbReference type="InterPro" id="IPR014716">
    <property type="entry name" value="Fibrinogen_a/b/g_C_1"/>
</dbReference>
<gene>
    <name evidence="3" type="primary">Dere\GG24980</name>
    <name evidence="3" type="synonym">dere_GLEANR_9656</name>
    <name evidence="3" type="synonym">GG24980</name>
    <name evidence="3" type="ORF">Dere_GG24980</name>
</gene>
<dbReference type="InterPro" id="IPR050373">
    <property type="entry name" value="Fibrinogen_C-term_domain"/>
</dbReference>
<dbReference type="Gene3D" id="3.90.215.10">
    <property type="entry name" value="Gamma Fibrinogen, chain A, domain 1"/>
    <property type="match status" value="1"/>
</dbReference>
<dbReference type="EMBL" id="CH954177">
    <property type="protein sequence ID" value="EDV57697.1"/>
    <property type="molecule type" value="Genomic_DNA"/>
</dbReference>
<feature type="signal peptide" evidence="1">
    <location>
        <begin position="1"/>
        <end position="17"/>
    </location>
</feature>
<dbReference type="Pfam" id="PF00147">
    <property type="entry name" value="Fibrinogen_C"/>
    <property type="match status" value="1"/>
</dbReference>